<sequence>MNDKTIPFLPQVQIAGLIRLMRPKQWVKNGFVLAPLVFSGQFTNLDNISIAMFAVLLFCIASSATYVINDLHDIEHDRRHPKKSKTRPLAAGIVSVPAALILLACLYAVLVWGWFIAPKVVMVIAAYLVLNLAYTFVLKHQPVVDIFTIAIDFVLRVYAGAMALDVPVSSWMFITTLCLTLYLASVKRRQELSQSGTEDRKVLEKYSVSLVDRYAEMSATGALLFYSMFVVSAKPELVITVPLVLFGLFRYWFVVEALDGGESPTDALLADWQLLLTVVLWVAACLGIVASAGVIMDFSYALTPFLAWLVAGVSKFIINSIKARQLAFGLIGYGGLPSNHSSIISSMAALIALKEGISHPAFGVAITLAFIVMLDANSLRRQVGKHALAINKLATGASGHPTLRERMGHTRLEIAAGIAVGIAVAAAVNVMLA</sequence>
<dbReference type="GO" id="GO:0016020">
    <property type="term" value="C:membrane"/>
    <property type="evidence" value="ECO:0007669"/>
    <property type="project" value="UniProtKB-SubCell"/>
</dbReference>
<organism evidence="7">
    <name type="scientific">Candidatus Kentrum sp. TC</name>
    <dbReference type="NCBI Taxonomy" id="2126339"/>
    <lineage>
        <taxon>Bacteria</taxon>
        <taxon>Pseudomonadati</taxon>
        <taxon>Pseudomonadota</taxon>
        <taxon>Gammaproteobacteria</taxon>
        <taxon>Candidatus Kentrum</taxon>
    </lineage>
</organism>
<evidence type="ECO:0000256" key="3">
    <source>
        <dbReference type="ARBA" id="ARBA00022692"/>
    </source>
</evidence>
<evidence type="ECO:0000256" key="1">
    <source>
        <dbReference type="ARBA" id="ARBA00004141"/>
    </source>
</evidence>
<protein>
    <submittedName>
        <fullName evidence="7">Acid phosphatase family membrane protein YuiD</fullName>
    </submittedName>
</protein>
<feature type="transmembrane region" description="Helical" evidence="6">
    <location>
        <begin position="237"/>
        <end position="253"/>
    </location>
</feature>
<feature type="transmembrane region" description="Helical" evidence="6">
    <location>
        <begin position="274"/>
        <end position="295"/>
    </location>
</feature>
<gene>
    <name evidence="7" type="ORF">BECKTC1821E_GA0114239_108511</name>
</gene>
<dbReference type="Pfam" id="PF02681">
    <property type="entry name" value="DUF212"/>
    <property type="match status" value="1"/>
</dbReference>
<feature type="transmembrane region" description="Helical" evidence="6">
    <location>
        <begin position="48"/>
        <end position="68"/>
    </location>
</feature>
<dbReference type="PANTHER" id="PTHR31446:SF39">
    <property type="entry name" value="ACID PHOSPHATASE_VANADIUM-DEPENDENT HALOPEROXIDASE-RELATED PROTEIN"/>
    <property type="match status" value="1"/>
</dbReference>
<evidence type="ECO:0000256" key="2">
    <source>
        <dbReference type="ARBA" id="ARBA00022475"/>
    </source>
</evidence>
<evidence type="ECO:0000313" key="7">
    <source>
        <dbReference type="EMBL" id="VFK47481.1"/>
    </source>
</evidence>
<feature type="transmembrane region" description="Helical" evidence="6">
    <location>
        <begin position="144"/>
        <end position="164"/>
    </location>
</feature>
<evidence type="ECO:0000256" key="5">
    <source>
        <dbReference type="ARBA" id="ARBA00023136"/>
    </source>
</evidence>
<evidence type="ECO:0000256" key="4">
    <source>
        <dbReference type="ARBA" id="ARBA00022989"/>
    </source>
</evidence>
<accession>A0A450Z107</accession>
<dbReference type="Pfam" id="PF01040">
    <property type="entry name" value="UbiA"/>
    <property type="match status" value="1"/>
</dbReference>
<comment type="subcellular location">
    <subcellularLocation>
        <location evidence="1">Membrane</location>
        <topology evidence="1">Multi-pass membrane protein</topology>
    </subcellularLocation>
</comment>
<dbReference type="CDD" id="cd13963">
    <property type="entry name" value="PT_UbiA_2"/>
    <property type="match status" value="1"/>
</dbReference>
<feature type="transmembrane region" description="Helical" evidence="6">
    <location>
        <begin position="357"/>
        <end position="376"/>
    </location>
</feature>
<dbReference type="PANTHER" id="PTHR31446">
    <property type="entry name" value="ACID PHOSPHATASE/VANADIUM-DEPENDENT HALOPEROXIDASE-RELATED PROTEIN"/>
    <property type="match status" value="1"/>
</dbReference>
<keyword evidence="4 6" id="KW-1133">Transmembrane helix</keyword>
<dbReference type="EMBL" id="CAADFT010000085">
    <property type="protein sequence ID" value="VFK47481.1"/>
    <property type="molecule type" value="Genomic_DNA"/>
</dbReference>
<dbReference type="InterPro" id="IPR003832">
    <property type="entry name" value="DUF212"/>
</dbReference>
<feature type="transmembrane region" description="Helical" evidence="6">
    <location>
        <begin position="301"/>
        <end position="318"/>
    </location>
</feature>
<keyword evidence="3 6" id="KW-0812">Transmembrane</keyword>
<reference evidence="7" key="1">
    <citation type="submission" date="2019-02" db="EMBL/GenBank/DDBJ databases">
        <authorList>
            <person name="Gruber-Vodicka R. H."/>
            <person name="Seah K. B. B."/>
        </authorList>
    </citation>
    <scope>NUCLEOTIDE SEQUENCE</scope>
    <source>
        <strain evidence="7">BECK_BZ125</strain>
    </source>
</reference>
<proteinExistence type="predicted"/>
<dbReference type="GO" id="GO:0016765">
    <property type="term" value="F:transferase activity, transferring alkyl or aryl (other than methyl) groups"/>
    <property type="evidence" value="ECO:0007669"/>
    <property type="project" value="InterPro"/>
</dbReference>
<keyword evidence="5 6" id="KW-0472">Membrane</keyword>
<keyword evidence="2" id="KW-1003">Cell membrane</keyword>
<dbReference type="Gene3D" id="1.10.357.140">
    <property type="entry name" value="UbiA prenyltransferase"/>
    <property type="match status" value="1"/>
</dbReference>
<feature type="transmembrane region" description="Helical" evidence="6">
    <location>
        <begin position="89"/>
        <end position="110"/>
    </location>
</feature>
<dbReference type="InterPro" id="IPR044878">
    <property type="entry name" value="UbiA_sf"/>
</dbReference>
<feature type="transmembrane region" description="Helical" evidence="6">
    <location>
        <begin position="414"/>
        <end position="432"/>
    </location>
</feature>
<feature type="transmembrane region" description="Helical" evidence="6">
    <location>
        <begin position="330"/>
        <end position="351"/>
    </location>
</feature>
<feature type="transmembrane region" description="Helical" evidence="6">
    <location>
        <begin position="116"/>
        <end position="137"/>
    </location>
</feature>
<name>A0A450Z107_9GAMM</name>
<dbReference type="InterPro" id="IPR000537">
    <property type="entry name" value="UbiA_prenyltransferase"/>
</dbReference>
<dbReference type="AlphaFoldDB" id="A0A450Z107"/>
<evidence type="ECO:0000256" key="6">
    <source>
        <dbReference type="SAM" id="Phobius"/>
    </source>
</evidence>